<comment type="caution">
    <text evidence="1">The sequence shown here is derived from an EMBL/GenBank/DDBJ whole genome shotgun (WGS) entry which is preliminary data.</text>
</comment>
<keyword evidence="2" id="KW-1185">Reference proteome</keyword>
<evidence type="ECO:0000313" key="2">
    <source>
        <dbReference type="Proteomes" id="UP000074866"/>
    </source>
</evidence>
<gene>
    <name evidence="1" type="ORF">NS115_24260</name>
</gene>
<name>A0ACC4ZNK1_9BACL</name>
<accession>A0ACC4ZNK1</accession>
<reference evidence="1 2" key="1">
    <citation type="journal article" date="2016" name="Front. Microbiol.">
        <title>Genomic Resource of Rice Seed Associated Bacteria.</title>
        <authorList>
            <person name="Midha S."/>
            <person name="Bansal K."/>
            <person name="Sharma S."/>
            <person name="Kumar N."/>
            <person name="Patil P.P."/>
            <person name="Chaudhry V."/>
            <person name="Patil P.B."/>
        </authorList>
    </citation>
    <scope>NUCLEOTIDE SEQUENCE [LARGE SCALE GENOMIC DNA]</scope>
    <source>
        <strain evidence="1 2">NS115</strain>
    </source>
</reference>
<proteinExistence type="predicted"/>
<organism evidence="1 2">
    <name type="scientific">Paenibacillus jamilae</name>
    <dbReference type="NCBI Taxonomy" id="114136"/>
    <lineage>
        <taxon>Bacteria</taxon>
        <taxon>Bacillati</taxon>
        <taxon>Bacillota</taxon>
        <taxon>Bacilli</taxon>
        <taxon>Bacillales</taxon>
        <taxon>Paenibacillaceae</taxon>
        <taxon>Paenibacillus</taxon>
    </lineage>
</organism>
<protein>
    <submittedName>
        <fullName evidence="1">Uncharacterized protein</fullName>
    </submittedName>
</protein>
<dbReference type="EMBL" id="LDRX01000225">
    <property type="protein sequence ID" value="KTS73740.1"/>
    <property type="molecule type" value="Genomic_DNA"/>
</dbReference>
<evidence type="ECO:0000313" key="1">
    <source>
        <dbReference type="EMBL" id="KTS73740.1"/>
    </source>
</evidence>
<sequence>TAKANATASPDSTPPLRCYPPQSHSFFEMVCGAWEGQKDLKTQKLKYLKNRGSEGLKGLEGLFL</sequence>
<dbReference type="Proteomes" id="UP000074866">
    <property type="component" value="Unassembled WGS sequence"/>
</dbReference>
<feature type="non-terminal residue" evidence="1">
    <location>
        <position position="1"/>
    </location>
</feature>